<dbReference type="InterPro" id="IPR018170">
    <property type="entry name" value="Aldo/ket_reductase_CS"/>
</dbReference>
<dbReference type="FunFam" id="3.20.20.100:FF:000015">
    <property type="entry name" value="Oxidoreductase, aldo/keto reductase family"/>
    <property type="match status" value="1"/>
</dbReference>
<dbReference type="Gene3D" id="3.20.20.100">
    <property type="entry name" value="NADP-dependent oxidoreductase domain"/>
    <property type="match status" value="1"/>
</dbReference>
<gene>
    <name evidence="8" type="primary">yvgN_1</name>
    <name evidence="8" type="ORF">SAMEA4384403_00942</name>
</gene>
<dbReference type="OrthoDB" id="9804790at2"/>
<dbReference type="AlphaFoldDB" id="A0A239YWT4"/>
<feature type="domain" description="NADP-dependent oxidoreductase" evidence="7">
    <location>
        <begin position="17"/>
        <end position="265"/>
    </location>
</feature>
<dbReference type="PROSITE" id="PS00062">
    <property type="entry name" value="ALDOKETO_REDUCTASE_2"/>
    <property type="match status" value="1"/>
</dbReference>
<dbReference type="InterPro" id="IPR023210">
    <property type="entry name" value="NADP_OxRdtase_dom"/>
</dbReference>
<dbReference type="PANTHER" id="PTHR43827:SF3">
    <property type="entry name" value="NADP-DEPENDENT OXIDOREDUCTASE DOMAIN-CONTAINING PROTEIN"/>
    <property type="match status" value="1"/>
</dbReference>
<feature type="active site" description="Proton donor" evidence="4">
    <location>
        <position position="51"/>
    </location>
</feature>
<feature type="binding site" evidence="5">
    <location>
        <position position="113"/>
    </location>
    <ligand>
        <name>substrate</name>
    </ligand>
</feature>
<proteinExistence type="inferred from homology"/>
<keyword evidence="3 8" id="KW-0560">Oxidoreductase</keyword>
<dbReference type="PRINTS" id="PR00069">
    <property type="entry name" value="ALDKETRDTASE"/>
</dbReference>
<dbReference type="PANTHER" id="PTHR43827">
    <property type="entry name" value="2,5-DIKETO-D-GLUCONIC ACID REDUCTASE"/>
    <property type="match status" value="1"/>
</dbReference>
<dbReference type="PROSITE" id="PS00798">
    <property type="entry name" value="ALDOKETO_REDUCTASE_1"/>
    <property type="match status" value="1"/>
</dbReference>
<evidence type="ECO:0000313" key="8">
    <source>
        <dbReference type="EMBL" id="SNV63395.1"/>
    </source>
</evidence>
<evidence type="ECO:0000256" key="6">
    <source>
        <dbReference type="PIRSR" id="PIRSR000097-3"/>
    </source>
</evidence>
<name>A0A239YWT4_9STAP</name>
<protein>
    <submittedName>
        <fullName evidence="8">Aldo/keto reductase family protein</fullName>
        <ecNumber evidence="8">1.1.1.-</ecNumber>
    </submittedName>
</protein>
<dbReference type="PIRSF" id="PIRSF000097">
    <property type="entry name" value="AKR"/>
    <property type="match status" value="1"/>
</dbReference>
<dbReference type="InterPro" id="IPR036812">
    <property type="entry name" value="NAD(P)_OxRdtase_dom_sf"/>
</dbReference>
<sequence length="280" mass="31741">MTQKSVEFYNGNTIPALGLGTFRVENNDECTEAVKHAIISGYRHIDTAQTYHNEEKVGQGIKEGLEVSGLNRKDLFVTTKLWMSDYGSENVQDAYEASLKRLGLEYVDLYLIHWPGQDEHLIAETWKAMEQLYNDGKVKNIGVSNFHVHHLESLLQVASIKPVINQIECHPYLTQKELRTYLEAQKIVAQSWSPLMNGQILEDETVKTIADELGKTPAQIIIRWNIDESIVVIPKSVTPSRIEENLNVFDFELTSEQLSRLNALNKDGRIGPDPETFTGN</sequence>
<reference evidence="8 9" key="1">
    <citation type="submission" date="2017-06" db="EMBL/GenBank/DDBJ databases">
        <authorList>
            <consortium name="Pathogen Informatics"/>
        </authorList>
    </citation>
    <scope>NUCLEOTIDE SEQUENCE [LARGE SCALE GENOMIC DNA]</scope>
    <source>
        <strain evidence="8 9">NCTC13839</strain>
    </source>
</reference>
<dbReference type="SUPFAM" id="SSF51430">
    <property type="entry name" value="NAD(P)-linked oxidoreductase"/>
    <property type="match status" value="1"/>
</dbReference>
<evidence type="ECO:0000256" key="3">
    <source>
        <dbReference type="ARBA" id="ARBA00023002"/>
    </source>
</evidence>
<dbReference type="InterPro" id="IPR020471">
    <property type="entry name" value="AKR"/>
</dbReference>
<feature type="site" description="Lowers pKa of active site Tyr" evidence="6">
    <location>
        <position position="80"/>
    </location>
</feature>
<keyword evidence="2" id="KW-0521">NADP</keyword>
<dbReference type="Proteomes" id="UP000242084">
    <property type="component" value="Chromosome 1"/>
</dbReference>
<organism evidence="8 9">
    <name type="scientific">Mammaliicoccus stepanovicii</name>
    <dbReference type="NCBI Taxonomy" id="643214"/>
    <lineage>
        <taxon>Bacteria</taxon>
        <taxon>Bacillati</taxon>
        <taxon>Bacillota</taxon>
        <taxon>Bacilli</taxon>
        <taxon>Bacillales</taxon>
        <taxon>Staphylococcaceae</taxon>
        <taxon>Mammaliicoccus</taxon>
    </lineage>
</organism>
<evidence type="ECO:0000256" key="4">
    <source>
        <dbReference type="PIRSR" id="PIRSR000097-1"/>
    </source>
</evidence>
<dbReference type="PROSITE" id="PS00063">
    <property type="entry name" value="ALDOKETO_REDUCTASE_3"/>
    <property type="match status" value="1"/>
</dbReference>
<evidence type="ECO:0000256" key="5">
    <source>
        <dbReference type="PIRSR" id="PIRSR000097-2"/>
    </source>
</evidence>
<evidence type="ECO:0000313" key="9">
    <source>
        <dbReference type="Proteomes" id="UP000242084"/>
    </source>
</evidence>
<dbReference type="Pfam" id="PF00248">
    <property type="entry name" value="Aldo_ket_red"/>
    <property type="match status" value="1"/>
</dbReference>
<evidence type="ECO:0000259" key="7">
    <source>
        <dbReference type="Pfam" id="PF00248"/>
    </source>
</evidence>
<dbReference type="GO" id="GO:0016616">
    <property type="term" value="F:oxidoreductase activity, acting on the CH-OH group of donors, NAD or NADP as acceptor"/>
    <property type="evidence" value="ECO:0007669"/>
    <property type="project" value="UniProtKB-ARBA"/>
</dbReference>
<comment type="similarity">
    <text evidence="1">Belongs to the aldo/keto reductase family.</text>
</comment>
<evidence type="ECO:0000256" key="1">
    <source>
        <dbReference type="ARBA" id="ARBA00007905"/>
    </source>
</evidence>
<accession>A0A239YWT4</accession>
<dbReference type="EMBL" id="LT906462">
    <property type="protein sequence ID" value="SNV63395.1"/>
    <property type="molecule type" value="Genomic_DNA"/>
</dbReference>
<keyword evidence="9" id="KW-1185">Reference proteome</keyword>
<dbReference type="EC" id="1.1.1.-" evidence="8"/>
<evidence type="ECO:0000256" key="2">
    <source>
        <dbReference type="ARBA" id="ARBA00022857"/>
    </source>
</evidence>
<dbReference type="RefSeq" id="WP_095087274.1">
    <property type="nucleotide sequence ID" value="NZ_BMDM01000002.1"/>
</dbReference>
<dbReference type="KEGG" id="sste:SAMEA4384403_0942"/>